<accession>A0A0P9HCH3</accession>
<dbReference type="CDD" id="cd01392">
    <property type="entry name" value="HTH_LacI"/>
    <property type="match status" value="1"/>
</dbReference>
<dbReference type="Pfam" id="PF00356">
    <property type="entry name" value="LacI"/>
    <property type="match status" value="1"/>
</dbReference>
<dbReference type="Gene3D" id="3.40.50.2300">
    <property type="match status" value="1"/>
</dbReference>
<comment type="caution">
    <text evidence="7">The sequence shown here is derived from an EMBL/GenBank/DDBJ whole genome shotgun (WGS) entry which is preliminary data.</text>
</comment>
<proteinExistence type="predicted"/>
<feature type="domain" description="HTH crp-type" evidence="6">
    <location>
        <begin position="1"/>
        <end position="45"/>
    </location>
</feature>
<name>A0A0P9HCH3_9CHLR</name>
<organism evidence="7 8">
    <name type="scientific">Kouleothrix aurantiaca</name>
    <dbReference type="NCBI Taxonomy" id="186479"/>
    <lineage>
        <taxon>Bacteria</taxon>
        <taxon>Bacillati</taxon>
        <taxon>Chloroflexota</taxon>
        <taxon>Chloroflexia</taxon>
        <taxon>Chloroflexales</taxon>
        <taxon>Roseiflexineae</taxon>
        <taxon>Roseiflexaceae</taxon>
        <taxon>Kouleothrix</taxon>
    </lineage>
</organism>
<dbReference type="InterPro" id="IPR010982">
    <property type="entry name" value="Lambda_DNA-bd_dom_sf"/>
</dbReference>
<keyword evidence="3" id="KW-0238">DNA-binding</keyword>
<evidence type="ECO:0000256" key="1">
    <source>
        <dbReference type="ARBA" id="ARBA00022491"/>
    </source>
</evidence>
<evidence type="ECO:0000259" key="6">
    <source>
        <dbReference type="PROSITE" id="PS51063"/>
    </source>
</evidence>
<evidence type="ECO:0000256" key="2">
    <source>
        <dbReference type="ARBA" id="ARBA00023015"/>
    </source>
</evidence>
<dbReference type="PANTHER" id="PTHR30146:SF148">
    <property type="entry name" value="HTH-TYPE TRANSCRIPTIONAL REPRESSOR PURR-RELATED"/>
    <property type="match status" value="1"/>
</dbReference>
<feature type="non-terminal residue" evidence="7">
    <location>
        <position position="158"/>
    </location>
</feature>
<dbReference type="PANTHER" id="PTHR30146">
    <property type="entry name" value="LACI-RELATED TRANSCRIPTIONAL REPRESSOR"/>
    <property type="match status" value="1"/>
</dbReference>
<dbReference type="SMART" id="SM00354">
    <property type="entry name" value="HTH_LACI"/>
    <property type="match status" value="1"/>
</dbReference>
<evidence type="ECO:0000259" key="5">
    <source>
        <dbReference type="PROSITE" id="PS50932"/>
    </source>
</evidence>
<keyword evidence="2" id="KW-0805">Transcription regulation</keyword>
<keyword evidence="8" id="KW-1185">Reference proteome</keyword>
<dbReference type="GO" id="GO:0003700">
    <property type="term" value="F:DNA-binding transcription factor activity"/>
    <property type="evidence" value="ECO:0007669"/>
    <property type="project" value="TreeGrafter"/>
</dbReference>
<protein>
    <recommendedName>
        <fullName evidence="9">LacI family transcriptional regulator</fullName>
    </recommendedName>
</protein>
<dbReference type="PROSITE" id="PS00356">
    <property type="entry name" value="HTH_LACI_1"/>
    <property type="match status" value="1"/>
</dbReference>
<dbReference type="AlphaFoldDB" id="A0A0P9HCH3"/>
<dbReference type="SUPFAM" id="SSF53822">
    <property type="entry name" value="Periplasmic binding protein-like I"/>
    <property type="match status" value="1"/>
</dbReference>
<dbReference type="PROSITE" id="PS51063">
    <property type="entry name" value="HTH_CRP_2"/>
    <property type="match status" value="1"/>
</dbReference>
<evidence type="ECO:0000256" key="3">
    <source>
        <dbReference type="ARBA" id="ARBA00023125"/>
    </source>
</evidence>
<dbReference type="InterPro" id="IPR012318">
    <property type="entry name" value="HTH_CRP"/>
</dbReference>
<evidence type="ECO:0000313" key="8">
    <source>
        <dbReference type="Proteomes" id="UP000050509"/>
    </source>
</evidence>
<dbReference type="GO" id="GO:0000976">
    <property type="term" value="F:transcription cis-regulatory region binding"/>
    <property type="evidence" value="ECO:0007669"/>
    <property type="project" value="TreeGrafter"/>
</dbReference>
<keyword evidence="4" id="KW-0804">Transcription</keyword>
<dbReference type="Gene3D" id="1.10.260.40">
    <property type="entry name" value="lambda repressor-like DNA-binding domains"/>
    <property type="match status" value="1"/>
</dbReference>
<evidence type="ECO:0008006" key="9">
    <source>
        <dbReference type="Google" id="ProtNLM"/>
    </source>
</evidence>
<sequence>MPDLTLDDIARMAGVSPSTVSRVLNNLVGTRSKARARVLKVLAETSFQPNAAARSLASQRSQVIGLLVPAPASTVLHNPTVLQFAEQVTQSCHERGYLLSLFLLGSGDDEQLALPKITRRGFVDGIIVRGADDRASEPLLRRISASGVPFVALGRPGD</sequence>
<dbReference type="EMBL" id="LJCR01000631">
    <property type="protein sequence ID" value="KPV52191.1"/>
    <property type="molecule type" value="Genomic_DNA"/>
</dbReference>
<dbReference type="PROSITE" id="PS50932">
    <property type="entry name" value="HTH_LACI_2"/>
    <property type="match status" value="1"/>
</dbReference>
<dbReference type="InterPro" id="IPR000843">
    <property type="entry name" value="HTH_LacI"/>
</dbReference>
<gene>
    <name evidence="7" type="ORF">SE17_16970</name>
</gene>
<dbReference type="Proteomes" id="UP000050509">
    <property type="component" value="Unassembled WGS sequence"/>
</dbReference>
<evidence type="ECO:0000256" key="4">
    <source>
        <dbReference type="ARBA" id="ARBA00023163"/>
    </source>
</evidence>
<reference evidence="7 8" key="1">
    <citation type="submission" date="2015-09" db="EMBL/GenBank/DDBJ databases">
        <title>Draft genome sequence of Kouleothrix aurantiaca JCM 19913.</title>
        <authorList>
            <person name="Hemp J."/>
        </authorList>
    </citation>
    <scope>NUCLEOTIDE SEQUENCE [LARGE SCALE GENOMIC DNA]</scope>
    <source>
        <strain evidence="7 8">COM-B</strain>
    </source>
</reference>
<evidence type="ECO:0000313" key="7">
    <source>
        <dbReference type="EMBL" id="KPV52191.1"/>
    </source>
</evidence>
<dbReference type="InterPro" id="IPR028082">
    <property type="entry name" value="Peripla_BP_I"/>
</dbReference>
<dbReference type="SUPFAM" id="SSF47413">
    <property type="entry name" value="lambda repressor-like DNA-binding domains"/>
    <property type="match status" value="1"/>
</dbReference>
<dbReference type="PRINTS" id="PR00036">
    <property type="entry name" value="HTHLACI"/>
</dbReference>
<feature type="domain" description="HTH lacI-type" evidence="5">
    <location>
        <begin position="4"/>
        <end position="58"/>
    </location>
</feature>
<keyword evidence="1" id="KW-0678">Repressor</keyword>